<reference evidence="1 2" key="1">
    <citation type="journal article" date="2009" name="Nucleic Acids Res.">
        <title>Analysis of complete genome sequence of Neorickettsia risticii: causative agent of Potomac horse fever.</title>
        <authorList>
            <person name="Lin M."/>
            <person name="Zhang C."/>
            <person name="Gibson K."/>
            <person name="Rikihisa Y."/>
        </authorList>
    </citation>
    <scope>NUCLEOTIDE SEQUENCE [LARGE SCALE GENOMIC DNA]</scope>
    <source>
        <strain evidence="1 2">Illinois</strain>
    </source>
</reference>
<dbReference type="STRING" id="434131.NRI_0759"/>
<name>C6V5R5_NEORI</name>
<dbReference type="KEGG" id="nri:NRI_0759"/>
<accession>C6V5R5</accession>
<evidence type="ECO:0000313" key="1">
    <source>
        <dbReference type="EMBL" id="ACT69735.1"/>
    </source>
</evidence>
<dbReference type="HOGENOM" id="CLU_3293072_0_0_5"/>
<dbReference type="AlphaFoldDB" id="C6V5R5"/>
<dbReference type="EMBL" id="CP001431">
    <property type="protein sequence ID" value="ACT69735.1"/>
    <property type="molecule type" value="Genomic_DNA"/>
</dbReference>
<proteinExistence type="predicted"/>
<organism evidence="1 2">
    <name type="scientific">Neorickettsia risticii (strain Illinois)</name>
    <dbReference type="NCBI Taxonomy" id="434131"/>
    <lineage>
        <taxon>Bacteria</taxon>
        <taxon>Pseudomonadati</taxon>
        <taxon>Pseudomonadota</taxon>
        <taxon>Alphaproteobacteria</taxon>
        <taxon>Rickettsiales</taxon>
        <taxon>Anaplasmataceae</taxon>
        <taxon>Neorickettsia</taxon>
    </lineage>
</organism>
<sequence>MGFCVSDHSYVEKTAGGYNKTSHNIILADSRRVFTKVKVV</sequence>
<keyword evidence="2" id="KW-1185">Reference proteome</keyword>
<evidence type="ECO:0000313" key="2">
    <source>
        <dbReference type="Proteomes" id="UP000001627"/>
    </source>
</evidence>
<protein>
    <submittedName>
        <fullName evidence="1">Uncharacterized protein</fullName>
    </submittedName>
</protein>
<dbReference type="Proteomes" id="UP000001627">
    <property type="component" value="Chromosome"/>
</dbReference>
<gene>
    <name evidence="1" type="ordered locus">NRI_0759</name>
</gene>